<dbReference type="NCBIfam" id="TIGR03263">
    <property type="entry name" value="guanyl_kin"/>
    <property type="match status" value="1"/>
</dbReference>
<dbReference type="PANTHER" id="PTHR23117:SF13">
    <property type="entry name" value="GUANYLATE KINASE"/>
    <property type="match status" value="1"/>
</dbReference>
<organism evidence="11 12">
    <name type="scientific">Desulfofustis glycolicus DSM 9705</name>
    <dbReference type="NCBI Taxonomy" id="1121409"/>
    <lineage>
        <taxon>Bacteria</taxon>
        <taxon>Pseudomonadati</taxon>
        <taxon>Thermodesulfobacteriota</taxon>
        <taxon>Desulfobulbia</taxon>
        <taxon>Desulfobulbales</taxon>
        <taxon>Desulfocapsaceae</taxon>
        <taxon>Desulfofustis</taxon>
    </lineage>
</organism>
<keyword evidence="5 9" id="KW-0547">Nucleotide-binding</keyword>
<evidence type="ECO:0000256" key="7">
    <source>
        <dbReference type="ARBA" id="ARBA00022840"/>
    </source>
</evidence>
<reference evidence="11 12" key="1">
    <citation type="submission" date="2016-11" db="EMBL/GenBank/DDBJ databases">
        <authorList>
            <person name="Jaros S."/>
            <person name="Januszkiewicz K."/>
            <person name="Wedrychowicz H."/>
        </authorList>
    </citation>
    <scope>NUCLEOTIDE SEQUENCE [LARGE SCALE GENOMIC DNA]</scope>
    <source>
        <strain evidence="11 12">DSM 9705</strain>
    </source>
</reference>
<dbReference type="CDD" id="cd00071">
    <property type="entry name" value="GMPK"/>
    <property type="match status" value="1"/>
</dbReference>
<name>A0A1M5VA63_9BACT</name>
<dbReference type="PROSITE" id="PS50052">
    <property type="entry name" value="GUANYLATE_KINASE_2"/>
    <property type="match status" value="1"/>
</dbReference>
<dbReference type="InterPro" id="IPR008145">
    <property type="entry name" value="GK/Ca_channel_bsu"/>
</dbReference>
<feature type="binding site" evidence="9">
    <location>
        <begin position="10"/>
        <end position="17"/>
    </location>
    <ligand>
        <name>ATP</name>
        <dbReference type="ChEBI" id="CHEBI:30616"/>
    </ligand>
</feature>
<comment type="similarity">
    <text evidence="1 9">Belongs to the guanylate kinase family.</text>
</comment>
<evidence type="ECO:0000256" key="8">
    <source>
        <dbReference type="ARBA" id="ARBA00030128"/>
    </source>
</evidence>
<dbReference type="SUPFAM" id="SSF52540">
    <property type="entry name" value="P-loop containing nucleoside triphosphate hydrolases"/>
    <property type="match status" value="1"/>
</dbReference>
<dbReference type="AlphaFoldDB" id="A0A1M5VA63"/>
<dbReference type="SMART" id="SM00072">
    <property type="entry name" value="GuKc"/>
    <property type="match status" value="1"/>
</dbReference>
<protein>
    <recommendedName>
        <fullName evidence="3 9">Guanylate kinase</fullName>
        <ecNumber evidence="2 9">2.7.4.8</ecNumber>
    </recommendedName>
    <alternativeName>
        <fullName evidence="8 9">GMP kinase</fullName>
    </alternativeName>
</protein>
<comment type="catalytic activity">
    <reaction evidence="9">
        <text>GMP + ATP = GDP + ADP</text>
        <dbReference type="Rhea" id="RHEA:20780"/>
        <dbReference type="ChEBI" id="CHEBI:30616"/>
        <dbReference type="ChEBI" id="CHEBI:58115"/>
        <dbReference type="ChEBI" id="CHEBI:58189"/>
        <dbReference type="ChEBI" id="CHEBI:456216"/>
        <dbReference type="EC" id="2.7.4.8"/>
    </reaction>
</comment>
<dbReference type="EC" id="2.7.4.8" evidence="2 9"/>
<dbReference type="InterPro" id="IPR017665">
    <property type="entry name" value="Guanylate_kinase"/>
</dbReference>
<evidence type="ECO:0000256" key="4">
    <source>
        <dbReference type="ARBA" id="ARBA00022679"/>
    </source>
</evidence>
<evidence type="ECO:0000313" key="12">
    <source>
        <dbReference type="Proteomes" id="UP000184139"/>
    </source>
</evidence>
<keyword evidence="6 9" id="KW-0418">Kinase</keyword>
<evidence type="ECO:0000256" key="1">
    <source>
        <dbReference type="ARBA" id="ARBA00005790"/>
    </source>
</evidence>
<accession>A0A1M5VA63</accession>
<dbReference type="Proteomes" id="UP000184139">
    <property type="component" value="Unassembled WGS sequence"/>
</dbReference>
<evidence type="ECO:0000313" key="11">
    <source>
        <dbReference type="EMBL" id="SHH72038.1"/>
    </source>
</evidence>
<evidence type="ECO:0000256" key="2">
    <source>
        <dbReference type="ARBA" id="ARBA00012961"/>
    </source>
</evidence>
<dbReference type="Gene3D" id="3.30.63.10">
    <property type="entry name" value="Guanylate Kinase phosphate binding domain"/>
    <property type="match status" value="1"/>
</dbReference>
<evidence type="ECO:0000256" key="5">
    <source>
        <dbReference type="ARBA" id="ARBA00022741"/>
    </source>
</evidence>
<dbReference type="Gene3D" id="3.40.50.300">
    <property type="entry name" value="P-loop containing nucleotide triphosphate hydrolases"/>
    <property type="match status" value="2"/>
</dbReference>
<evidence type="ECO:0000256" key="9">
    <source>
        <dbReference type="HAMAP-Rule" id="MF_00328"/>
    </source>
</evidence>
<dbReference type="STRING" id="1121409.SAMN02745124_01606"/>
<proteinExistence type="inferred from homology"/>
<dbReference type="PROSITE" id="PS00856">
    <property type="entry name" value="GUANYLATE_KINASE_1"/>
    <property type="match status" value="1"/>
</dbReference>
<dbReference type="GO" id="GO:0005829">
    <property type="term" value="C:cytosol"/>
    <property type="evidence" value="ECO:0007669"/>
    <property type="project" value="TreeGrafter"/>
</dbReference>
<sequence>MGGSLFIVSAPSGTGKTTLLRRVMQEVGHLVFSISHTTRSPRRGEVDGRDYYFVDTDRFSAMIQDNAFLEWAKVHDNYYGTAISPLSSRLEQDNDVILDIDVQGAALVRAAGTFPAVSIFVAPPDLDELEKRLRGRGSDDEETISRRLTNARQEMAQRHDYEYLIVNDRLDDAVSMLCGIIFAERARCRRGIDGSPLSGFRT</sequence>
<dbReference type="GO" id="GO:0005524">
    <property type="term" value="F:ATP binding"/>
    <property type="evidence" value="ECO:0007669"/>
    <property type="project" value="UniProtKB-UniRule"/>
</dbReference>
<dbReference type="Pfam" id="PF00625">
    <property type="entry name" value="Guanylate_kin"/>
    <property type="match status" value="1"/>
</dbReference>
<dbReference type="GO" id="GO:0004385">
    <property type="term" value="F:GMP kinase activity"/>
    <property type="evidence" value="ECO:0007669"/>
    <property type="project" value="UniProtKB-UniRule"/>
</dbReference>
<dbReference type="PANTHER" id="PTHR23117">
    <property type="entry name" value="GUANYLATE KINASE-RELATED"/>
    <property type="match status" value="1"/>
</dbReference>
<feature type="domain" description="Guanylate kinase-like" evidence="10">
    <location>
        <begin position="3"/>
        <end position="182"/>
    </location>
</feature>
<dbReference type="EMBL" id="FQXS01000007">
    <property type="protein sequence ID" value="SHH72038.1"/>
    <property type="molecule type" value="Genomic_DNA"/>
</dbReference>
<dbReference type="RefSeq" id="WP_073374982.1">
    <property type="nucleotide sequence ID" value="NZ_FQXS01000007.1"/>
</dbReference>
<dbReference type="InterPro" id="IPR020590">
    <property type="entry name" value="Guanylate_kinase_CS"/>
</dbReference>
<dbReference type="InterPro" id="IPR008144">
    <property type="entry name" value="Guanylate_kin-like_dom"/>
</dbReference>
<dbReference type="InterPro" id="IPR027417">
    <property type="entry name" value="P-loop_NTPase"/>
</dbReference>
<dbReference type="HAMAP" id="MF_00328">
    <property type="entry name" value="Guanylate_kinase"/>
    <property type="match status" value="1"/>
</dbReference>
<comment type="function">
    <text evidence="9">Essential for recycling GMP and indirectly, cGMP.</text>
</comment>
<keyword evidence="9" id="KW-0963">Cytoplasm</keyword>
<dbReference type="OrthoDB" id="9808150at2"/>
<gene>
    <name evidence="9" type="primary">gmk</name>
    <name evidence="11" type="ORF">SAMN02745124_01606</name>
</gene>
<dbReference type="FunFam" id="3.30.63.10:FF:000002">
    <property type="entry name" value="Guanylate kinase 1"/>
    <property type="match status" value="1"/>
</dbReference>
<evidence type="ECO:0000256" key="6">
    <source>
        <dbReference type="ARBA" id="ARBA00022777"/>
    </source>
</evidence>
<comment type="subcellular location">
    <subcellularLocation>
        <location evidence="9">Cytoplasm</location>
    </subcellularLocation>
</comment>
<evidence type="ECO:0000256" key="3">
    <source>
        <dbReference type="ARBA" id="ARBA00016296"/>
    </source>
</evidence>
<keyword evidence="12" id="KW-1185">Reference proteome</keyword>
<evidence type="ECO:0000259" key="10">
    <source>
        <dbReference type="PROSITE" id="PS50052"/>
    </source>
</evidence>
<keyword evidence="4 9" id="KW-0808">Transferase</keyword>
<keyword evidence="7 9" id="KW-0067">ATP-binding</keyword>